<comment type="caution">
    <text evidence="1">The sequence shown here is derived from an EMBL/GenBank/DDBJ whole genome shotgun (WGS) entry which is preliminary data.</text>
</comment>
<accession>A0ABT4BMU1</accession>
<reference evidence="1" key="1">
    <citation type="journal article" date="2022" name="Int. J. Mol. Sci.">
        <title>Phenotypic and Genotypic Virulence Characterisation of Staphylococcus pettenkoferi Strains Isolated from Human Bloodstream and Diabetic Foot Infections.</title>
        <authorList>
            <person name="Magnan C."/>
            <person name="Ahmad-Mansour N."/>
            <person name="Pouget C."/>
            <person name="Morsli M."/>
            <person name="Huc-Brandt S."/>
            <person name="Pantel A."/>
            <person name="Dunyach-Remy C."/>
            <person name="Sotto A."/>
            <person name="Molle V."/>
            <person name="Lavigne J.-P."/>
        </authorList>
    </citation>
    <scope>NUCLEOTIDE SEQUENCE</scope>
    <source>
        <strain evidence="1">NSP012P</strain>
    </source>
</reference>
<sequence length="55" mass="6138">MKSLKIQYGVPEASNIKSAVNEIEEAIEDLNYDAIDIEIGIAPKPIIEYDEDEEA</sequence>
<gene>
    <name evidence="1" type="ORF">NW133_10860</name>
</gene>
<evidence type="ECO:0000313" key="2">
    <source>
        <dbReference type="Proteomes" id="UP001072952"/>
    </source>
</evidence>
<dbReference type="Proteomes" id="UP001072952">
    <property type="component" value="Unassembled WGS sequence"/>
</dbReference>
<keyword evidence="2" id="KW-1185">Reference proteome</keyword>
<evidence type="ECO:0000313" key="1">
    <source>
        <dbReference type="EMBL" id="MCY1583997.1"/>
    </source>
</evidence>
<organism evidence="1 2">
    <name type="scientific">Staphylococcus pettenkoferi</name>
    <dbReference type="NCBI Taxonomy" id="170573"/>
    <lineage>
        <taxon>Bacteria</taxon>
        <taxon>Bacillati</taxon>
        <taxon>Bacillota</taxon>
        <taxon>Bacilli</taxon>
        <taxon>Bacillales</taxon>
        <taxon>Staphylococcaceae</taxon>
        <taxon>Staphylococcus</taxon>
    </lineage>
</organism>
<protein>
    <submittedName>
        <fullName evidence="1">Uncharacterized protein</fullName>
    </submittedName>
</protein>
<dbReference type="EMBL" id="JANSLD010000035">
    <property type="protein sequence ID" value="MCY1583997.1"/>
    <property type="molecule type" value="Genomic_DNA"/>
</dbReference>
<reference evidence="1" key="2">
    <citation type="submission" date="2022-08" db="EMBL/GenBank/DDBJ databases">
        <authorList>
            <person name="Magnan C."/>
        </authorList>
    </citation>
    <scope>NUCLEOTIDE SEQUENCE</scope>
    <source>
        <strain evidence="1">NSP012P</strain>
    </source>
</reference>
<proteinExistence type="predicted"/>
<dbReference type="RefSeq" id="WP_180964882.1">
    <property type="nucleotide sequence ID" value="NZ_JANSKK010000017.1"/>
</dbReference>
<name>A0ABT4BMU1_9STAP</name>